<evidence type="ECO:0000256" key="1">
    <source>
        <dbReference type="ARBA" id="ARBA00007409"/>
    </source>
</evidence>
<keyword evidence="6" id="KW-1185">Reference proteome</keyword>
<dbReference type="SFLD" id="SFLDS00019">
    <property type="entry name" value="Glutathione_Transferase_(cytos"/>
    <property type="match status" value="1"/>
</dbReference>
<dbReference type="SFLD" id="SFLDG00358">
    <property type="entry name" value="Main_(cytGST)"/>
    <property type="match status" value="1"/>
</dbReference>
<dbReference type="SUPFAM" id="SSF47616">
    <property type="entry name" value="GST C-terminal domain-like"/>
    <property type="match status" value="1"/>
</dbReference>
<evidence type="ECO:0000259" key="4">
    <source>
        <dbReference type="PROSITE" id="PS50405"/>
    </source>
</evidence>
<comment type="similarity">
    <text evidence="1">Belongs to the GST superfamily.</text>
</comment>
<dbReference type="InterPro" id="IPR010987">
    <property type="entry name" value="Glutathione-S-Trfase_C-like"/>
</dbReference>
<feature type="compositionally biased region" description="Basic and acidic residues" evidence="2">
    <location>
        <begin position="221"/>
        <end position="230"/>
    </location>
</feature>
<reference evidence="5" key="1">
    <citation type="journal article" date="2023" name="Mol. Phylogenet. Evol.">
        <title>Genome-scale phylogeny and comparative genomics of the fungal order Sordariales.</title>
        <authorList>
            <person name="Hensen N."/>
            <person name="Bonometti L."/>
            <person name="Westerberg I."/>
            <person name="Brannstrom I.O."/>
            <person name="Guillou S."/>
            <person name="Cros-Aarteil S."/>
            <person name="Calhoun S."/>
            <person name="Haridas S."/>
            <person name="Kuo A."/>
            <person name="Mondo S."/>
            <person name="Pangilinan J."/>
            <person name="Riley R."/>
            <person name="LaButti K."/>
            <person name="Andreopoulos B."/>
            <person name="Lipzen A."/>
            <person name="Chen C."/>
            <person name="Yan M."/>
            <person name="Daum C."/>
            <person name="Ng V."/>
            <person name="Clum A."/>
            <person name="Steindorff A."/>
            <person name="Ohm R.A."/>
            <person name="Martin F."/>
            <person name="Silar P."/>
            <person name="Natvig D.O."/>
            <person name="Lalanne C."/>
            <person name="Gautier V."/>
            <person name="Ament-Velasquez S.L."/>
            <person name="Kruys A."/>
            <person name="Hutchinson M.I."/>
            <person name="Powell A.J."/>
            <person name="Barry K."/>
            <person name="Miller A.N."/>
            <person name="Grigoriev I.V."/>
            <person name="Debuchy R."/>
            <person name="Gladieux P."/>
            <person name="Hiltunen Thoren M."/>
            <person name="Johannesson H."/>
        </authorList>
    </citation>
    <scope>NUCLEOTIDE SEQUENCE</scope>
    <source>
        <strain evidence="5">CBS 123565</strain>
    </source>
</reference>
<dbReference type="InterPro" id="IPR004046">
    <property type="entry name" value="GST_C"/>
</dbReference>
<evidence type="ECO:0000259" key="3">
    <source>
        <dbReference type="PROSITE" id="PS50404"/>
    </source>
</evidence>
<dbReference type="Gene3D" id="1.20.1050.10">
    <property type="match status" value="1"/>
</dbReference>
<dbReference type="SFLD" id="SFLDG01151">
    <property type="entry name" value="Main.2:_Nu-like"/>
    <property type="match status" value="1"/>
</dbReference>
<dbReference type="PANTHER" id="PTHR44051:SF8">
    <property type="entry name" value="GLUTATHIONE S-TRANSFERASE GSTA"/>
    <property type="match status" value="1"/>
</dbReference>
<feature type="domain" description="GST N-terminal" evidence="3">
    <location>
        <begin position="5"/>
        <end position="92"/>
    </location>
</feature>
<dbReference type="Pfam" id="PF00043">
    <property type="entry name" value="GST_C"/>
    <property type="match status" value="1"/>
</dbReference>
<organism evidence="5 6">
    <name type="scientific">Trichocladium antarcticum</name>
    <dbReference type="NCBI Taxonomy" id="1450529"/>
    <lineage>
        <taxon>Eukaryota</taxon>
        <taxon>Fungi</taxon>
        <taxon>Dikarya</taxon>
        <taxon>Ascomycota</taxon>
        <taxon>Pezizomycotina</taxon>
        <taxon>Sordariomycetes</taxon>
        <taxon>Sordariomycetidae</taxon>
        <taxon>Sordariales</taxon>
        <taxon>Chaetomiaceae</taxon>
        <taxon>Trichocladium</taxon>
    </lineage>
</organism>
<dbReference type="InterPro" id="IPR036249">
    <property type="entry name" value="Thioredoxin-like_sf"/>
</dbReference>
<dbReference type="InterPro" id="IPR004045">
    <property type="entry name" value="Glutathione_S-Trfase_N"/>
</dbReference>
<feature type="region of interest" description="Disordered" evidence="2">
    <location>
        <begin position="210"/>
        <end position="254"/>
    </location>
</feature>
<dbReference type="Proteomes" id="UP001304895">
    <property type="component" value="Unassembled WGS sequence"/>
</dbReference>
<dbReference type="SUPFAM" id="SSF52833">
    <property type="entry name" value="Thioredoxin-like"/>
    <property type="match status" value="1"/>
</dbReference>
<dbReference type="InterPro" id="IPR036282">
    <property type="entry name" value="Glutathione-S-Trfase_C_sf"/>
</dbReference>
<dbReference type="CDD" id="cd10291">
    <property type="entry name" value="GST_C_YfcG_like"/>
    <property type="match status" value="1"/>
</dbReference>
<protein>
    <submittedName>
        <fullName evidence="5">Glutathione S-transferase</fullName>
    </submittedName>
</protein>
<dbReference type="CDD" id="cd03048">
    <property type="entry name" value="GST_N_Ure2p_like"/>
    <property type="match status" value="1"/>
</dbReference>
<dbReference type="PROSITE" id="PS50404">
    <property type="entry name" value="GST_NTER"/>
    <property type="match status" value="1"/>
</dbReference>
<dbReference type="EMBL" id="MU853401">
    <property type="protein sequence ID" value="KAK4138540.1"/>
    <property type="molecule type" value="Genomic_DNA"/>
</dbReference>
<dbReference type="PROSITE" id="PS50405">
    <property type="entry name" value="GST_CTER"/>
    <property type="match status" value="1"/>
</dbReference>
<name>A0AAN6UTW0_9PEZI</name>
<sequence length="254" mass="28850">MADTTSDIHLYTAATPNGIKVSMLLEELGLTYKARTETAPRRGGAQEPWFLEINPNGRIPALTDTFTDGAPIRLFESGSIMQYLVDRYDTEHKVSYPHGSREYWEVNNWLFWQMGGLGPMQGQANHFTRYAPEKIEYGVNRYQNETRRLYRVMDTHLSKSKSGYLVGDKCTIADIACWGWVAAAYWAGVSLDEYPHVDAWVAKIVARPGSEKGRHVPKPHTSLELRHKTEEELDKSAAQSRAWVQAGMKEDAKR</sequence>
<feature type="domain" description="GST C-terminal" evidence="4">
    <location>
        <begin position="99"/>
        <end position="231"/>
    </location>
</feature>
<evidence type="ECO:0000256" key="2">
    <source>
        <dbReference type="SAM" id="MobiDB-lite"/>
    </source>
</evidence>
<dbReference type="InterPro" id="IPR040079">
    <property type="entry name" value="Glutathione_S-Trfase"/>
</dbReference>
<comment type="caution">
    <text evidence="5">The sequence shown here is derived from an EMBL/GenBank/DDBJ whole genome shotgun (WGS) entry which is preliminary data.</text>
</comment>
<evidence type="ECO:0000313" key="6">
    <source>
        <dbReference type="Proteomes" id="UP001304895"/>
    </source>
</evidence>
<dbReference type="Pfam" id="PF13409">
    <property type="entry name" value="GST_N_2"/>
    <property type="match status" value="1"/>
</dbReference>
<gene>
    <name evidence="5" type="ORF">BT67DRAFT_412982</name>
</gene>
<reference evidence="5" key="2">
    <citation type="submission" date="2023-05" db="EMBL/GenBank/DDBJ databases">
        <authorList>
            <consortium name="Lawrence Berkeley National Laboratory"/>
            <person name="Steindorff A."/>
            <person name="Hensen N."/>
            <person name="Bonometti L."/>
            <person name="Westerberg I."/>
            <person name="Brannstrom I.O."/>
            <person name="Guillou S."/>
            <person name="Cros-Aarteil S."/>
            <person name="Calhoun S."/>
            <person name="Haridas S."/>
            <person name="Kuo A."/>
            <person name="Mondo S."/>
            <person name="Pangilinan J."/>
            <person name="Riley R."/>
            <person name="Labutti K."/>
            <person name="Andreopoulos B."/>
            <person name="Lipzen A."/>
            <person name="Chen C."/>
            <person name="Yanf M."/>
            <person name="Daum C."/>
            <person name="Ng V."/>
            <person name="Clum A."/>
            <person name="Ohm R."/>
            <person name="Martin F."/>
            <person name="Silar P."/>
            <person name="Natvig D."/>
            <person name="Lalanne C."/>
            <person name="Gautier V."/>
            <person name="Ament-Velasquez S.L."/>
            <person name="Kruys A."/>
            <person name="Hutchinson M.I."/>
            <person name="Powell A.J."/>
            <person name="Barry K."/>
            <person name="Miller A.N."/>
            <person name="Grigoriev I.V."/>
            <person name="Debuchy R."/>
            <person name="Gladieux P."/>
            <person name="Thoren M.H."/>
            <person name="Johannesson H."/>
        </authorList>
    </citation>
    <scope>NUCLEOTIDE SEQUENCE</scope>
    <source>
        <strain evidence="5">CBS 123565</strain>
    </source>
</reference>
<dbReference type="AlphaFoldDB" id="A0AAN6UTW0"/>
<proteinExistence type="inferred from homology"/>
<accession>A0AAN6UTW0</accession>
<dbReference type="Gene3D" id="3.40.30.10">
    <property type="entry name" value="Glutaredoxin"/>
    <property type="match status" value="1"/>
</dbReference>
<evidence type="ECO:0000313" key="5">
    <source>
        <dbReference type="EMBL" id="KAK4138540.1"/>
    </source>
</evidence>
<dbReference type="PANTHER" id="PTHR44051">
    <property type="entry name" value="GLUTATHIONE S-TRANSFERASE-RELATED"/>
    <property type="match status" value="1"/>
</dbReference>